<keyword evidence="5" id="KW-0472">Membrane</keyword>
<gene>
    <name evidence="6" type="ORF">MVEN_01178200</name>
</gene>
<dbReference type="Proteomes" id="UP000620124">
    <property type="component" value="Unassembled WGS sequence"/>
</dbReference>
<evidence type="ECO:0000256" key="1">
    <source>
        <dbReference type="ARBA" id="ARBA00004141"/>
    </source>
</evidence>
<keyword evidence="4" id="KW-1133">Transmembrane helix</keyword>
<dbReference type="AlphaFoldDB" id="A0A8H7CVS5"/>
<reference evidence="6" key="1">
    <citation type="submission" date="2020-05" db="EMBL/GenBank/DDBJ databases">
        <title>Mycena genomes resolve the evolution of fungal bioluminescence.</title>
        <authorList>
            <person name="Tsai I.J."/>
        </authorList>
    </citation>
    <scope>NUCLEOTIDE SEQUENCE</scope>
    <source>
        <strain evidence="6">CCC161011</strain>
    </source>
</reference>
<keyword evidence="7" id="KW-1185">Reference proteome</keyword>
<dbReference type="InterPro" id="IPR002995">
    <property type="entry name" value="Surf4"/>
</dbReference>
<sequence length="253" mass="28799">MDMDNFRALCRKIEDYTERVFQPLRPHLSAIGGFLIVASFIDYGSKGIIQWDDCIWTPYRYNGLSRDLSRLFHLVDVVIQLGGSGMVVLDWHSDYAALHLIGIWVAHELGYDTPMNPHLWWITLSRPAGLALVLIDGAVKRGRLPAERRQQLFWGVRALLILTFSEWLFRRSRPLLFTIFGLSACTMLAVGPTHRWPAAILVLALLNELLPRFLLSKRRDHGWEPNKELELYPALSLIGGLVLLENMGALGEV</sequence>
<protein>
    <submittedName>
        <fullName evidence="6">SURF4-domain-containing protein</fullName>
    </submittedName>
</protein>
<evidence type="ECO:0000256" key="2">
    <source>
        <dbReference type="ARBA" id="ARBA00006945"/>
    </source>
</evidence>
<dbReference type="OrthoDB" id="7859621at2759"/>
<comment type="subcellular location">
    <subcellularLocation>
        <location evidence="1">Membrane</location>
        <topology evidence="1">Multi-pass membrane protein</topology>
    </subcellularLocation>
</comment>
<evidence type="ECO:0000313" key="7">
    <source>
        <dbReference type="Proteomes" id="UP000620124"/>
    </source>
</evidence>
<name>A0A8H7CVS5_9AGAR</name>
<evidence type="ECO:0000256" key="4">
    <source>
        <dbReference type="ARBA" id="ARBA00022989"/>
    </source>
</evidence>
<comment type="caution">
    <text evidence="6">The sequence shown here is derived from an EMBL/GenBank/DDBJ whole genome shotgun (WGS) entry which is preliminary data.</text>
</comment>
<evidence type="ECO:0000256" key="3">
    <source>
        <dbReference type="ARBA" id="ARBA00022692"/>
    </source>
</evidence>
<dbReference type="GO" id="GO:0016020">
    <property type="term" value="C:membrane"/>
    <property type="evidence" value="ECO:0007669"/>
    <property type="project" value="UniProtKB-SubCell"/>
</dbReference>
<evidence type="ECO:0000313" key="6">
    <source>
        <dbReference type="EMBL" id="KAF7352150.1"/>
    </source>
</evidence>
<dbReference type="Pfam" id="PF02077">
    <property type="entry name" value="SURF4"/>
    <property type="match status" value="1"/>
</dbReference>
<dbReference type="EMBL" id="JACAZI010000009">
    <property type="protein sequence ID" value="KAF7352150.1"/>
    <property type="molecule type" value="Genomic_DNA"/>
</dbReference>
<evidence type="ECO:0000256" key="5">
    <source>
        <dbReference type="ARBA" id="ARBA00023136"/>
    </source>
</evidence>
<organism evidence="6 7">
    <name type="scientific">Mycena venus</name>
    <dbReference type="NCBI Taxonomy" id="2733690"/>
    <lineage>
        <taxon>Eukaryota</taxon>
        <taxon>Fungi</taxon>
        <taxon>Dikarya</taxon>
        <taxon>Basidiomycota</taxon>
        <taxon>Agaricomycotina</taxon>
        <taxon>Agaricomycetes</taxon>
        <taxon>Agaricomycetidae</taxon>
        <taxon>Agaricales</taxon>
        <taxon>Marasmiineae</taxon>
        <taxon>Mycenaceae</taxon>
        <taxon>Mycena</taxon>
    </lineage>
</organism>
<accession>A0A8H7CVS5</accession>
<comment type="similarity">
    <text evidence="2">Belongs to the SURF4 family.</text>
</comment>
<keyword evidence="3" id="KW-0812">Transmembrane</keyword>
<proteinExistence type="inferred from homology"/>